<dbReference type="Pfam" id="PF21865">
    <property type="entry name" value="TLN1-like_RS"/>
    <property type="match status" value="1"/>
</dbReference>
<dbReference type="Pfam" id="PF21896">
    <property type="entry name" value="Talin_IBS2B"/>
    <property type="match status" value="1"/>
</dbReference>
<evidence type="ECO:0000259" key="3">
    <source>
        <dbReference type="Pfam" id="PF21865"/>
    </source>
</evidence>
<dbReference type="GO" id="GO:0005178">
    <property type="term" value="F:integrin binding"/>
    <property type="evidence" value="ECO:0007669"/>
    <property type="project" value="TreeGrafter"/>
</dbReference>
<dbReference type="Gene3D" id="1.20.1420.10">
    <property type="entry name" value="Talin, central domain"/>
    <property type="match status" value="3"/>
</dbReference>
<feature type="domain" description="Talin IBS2B" evidence="4">
    <location>
        <begin position="7"/>
        <end position="114"/>
    </location>
</feature>
<dbReference type="GO" id="GO:0030036">
    <property type="term" value="P:actin cytoskeleton organization"/>
    <property type="evidence" value="ECO:0007669"/>
    <property type="project" value="TreeGrafter"/>
</dbReference>
<dbReference type="AlphaFoldDB" id="H2ZQQ5"/>
<proteinExistence type="predicted"/>
<evidence type="ECO:0000259" key="4">
    <source>
        <dbReference type="Pfam" id="PF21896"/>
    </source>
</evidence>
<dbReference type="InterPro" id="IPR054060">
    <property type="entry name" value="TLN1-like_RS"/>
</dbReference>
<dbReference type="InterPro" id="IPR036723">
    <property type="entry name" value="Alpha-catenin/vinculin-like_sf"/>
</dbReference>
<dbReference type="GO" id="GO:0098609">
    <property type="term" value="P:cell-cell adhesion"/>
    <property type="evidence" value="ECO:0007669"/>
    <property type="project" value="TreeGrafter"/>
</dbReference>
<accession>H2ZQQ5</accession>
<dbReference type="PANTHER" id="PTHR19981:SF1">
    <property type="entry name" value="RHEA, ISOFORM B"/>
    <property type="match status" value="1"/>
</dbReference>
<evidence type="ECO:0000256" key="1">
    <source>
        <dbReference type="ARBA" id="ARBA00004496"/>
    </source>
</evidence>
<protein>
    <submittedName>
        <fullName evidence="5">Uncharacterized protein</fullName>
    </submittedName>
</protein>
<dbReference type="GO" id="GO:0005925">
    <property type="term" value="C:focal adhesion"/>
    <property type="evidence" value="ECO:0007669"/>
    <property type="project" value="TreeGrafter"/>
</dbReference>
<comment type="subcellular location">
    <subcellularLocation>
        <location evidence="1">Cytoplasm</location>
    </subcellularLocation>
</comment>
<dbReference type="Ensembl" id="ENSCSAVT00000020135.1">
    <property type="protein sequence ID" value="ENSCSAVP00000019921.1"/>
    <property type="gene ID" value="ENSCSAVG00000011698.1"/>
</dbReference>
<dbReference type="GO" id="GO:0005737">
    <property type="term" value="C:cytoplasm"/>
    <property type="evidence" value="ECO:0007669"/>
    <property type="project" value="UniProtKB-SubCell"/>
</dbReference>
<dbReference type="HOGENOM" id="CLU_751303_0_0_1"/>
<dbReference type="GO" id="GO:0005886">
    <property type="term" value="C:plasma membrane"/>
    <property type="evidence" value="ECO:0007669"/>
    <property type="project" value="TreeGrafter"/>
</dbReference>
<evidence type="ECO:0000313" key="6">
    <source>
        <dbReference type="Proteomes" id="UP000007875"/>
    </source>
</evidence>
<dbReference type="GeneTree" id="ENSGT00940000168860"/>
<dbReference type="GO" id="GO:0051015">
    <property type="term" value="F:actin filament binding"/>
    <property type="evidence" value="ECO:0007669"/>
    <property type="project" value="InterPro"/>
</dbReference>
<keyword evidence="6" id="KW-1185">Reference proteome</keyword>
<dbReference type="Proteomes" id="UP000007875">
    <property type="component" value="Unassembled WGS sequence"/>
</dbReference>
<keyword evidence="2" id="KW-0963">Cytoplasm</keyword>
<reference evidence="5" key="2">
    <citation type="submission" date="2025-08" db="UniProtKB">
        <authorList>
            <consortium name="Ensembl"/>
        </authorList>
    </citation>
    <scope>IDENTIFICATION</scope>
</reference>
<feature type="domain" description="Talin 1-like rod-segment" evidence="3">
    <location>
        <begin position="192"/>
        <end position="317"/>
    </location>
</feature>
<reference evidence="5" key="3">
    <citation type="submission" date="2025-09" db="UniProtKB">
        <authorList>
            <consortium name="Ensembl"/>
        </authorList>
    </citation>
    <scope>IDENTIFICATION</scope>
</reference>
<evidence type="ECO:0000313" key="5">
    <source>
        <dbReference type="Ensembl" id="ENSCSAVP00000019921.1"/>
    </source>
</evidence>
<name>H2ZQQ5_CIOSA</name>
<evidence type="ECO:0000256" key="2">
    <source>
        <dbReference type="ARBA" id="ARBA00022490"/>
    </source>
</evidence>
<dbReference type="InterPro" id="IPR054082">
    <property type="entry name" value="Talin_IBS2B"/>
</dbReference>
<sequence length="369" mass="39738">MQHCAQELGATSKAVGASMAQLLTRSSSVRNCSPQGNEDYTGMAARYTANALRTLVGAARGVAANLPDLDSQLHLLETCRDVMDKSVNLMQEAKLAVEDPENPENRQRLAQTRVSNGKSVNHILRAQLTRKDVGLASQCTINCQDIAVWSTVGCVVKVSHSHRCACHIPSQSTHMCLLPSQTYHSFPQFPVNNANFQTAQAQLNRTAEELNIAANDLVGASRGTPSELAASSTNYNDRFTELLDAGMNVAGQSRDKDDQGQVIGNLKSISMASSKLLLAAKALSADPGAPNAKNQLSAAARAVTESINNLITHCTETAPGQKECDNALRQLKTVKEMLENPNEPVNDFSYFDCLESVMDNSKMLGESMS</sequence>
<organism evidence="5 6">
    <name type="scientific">Ciona savignyi</name>
    <name type="common">Pacific transparent sea squirt</name>
    <dbReference type="NCBI Taxonomy" id="51511"/>
    <lineage>
        <taxon>Eukaryota</taxon>
        <taxon>Metazoa</taxon>
        <taxon>Chordata</taxon>
        <taxon>Tunicata</taxon>
        <taxon>Ascidiacea</taxon>
        <taxon>Phlebobranchia</taxon>
        <taxon>Cionidae</taxon>
        <taxon>Ciona</taxon>
    </lineage>
</organism>
<dbReference type="PANTHER" id="PTHR19981">
    <property type="entry name" value="TALIN"/>
    <property type="match status" value="1"/>
</dbReference>
<reference evidence="6" key="1">
    <citation type="submission" date="2003-08" db="EMBL/GenBank/DDBJ databases">
        <authorList>
            <person name="Birren B."/>
            <person name="Nusbaum C."/>
            <person name="Abebe A."/>
            <person name="Abouelleil A."/>
            <person name="Adekoya E."/>
            <person name="Ait-zahra M."/>
            <person name="Allen N."/>
            <person name="Allen T."/>
            <person name="An P."/>
            <person name="Anderson M."/>
            <person name="Anderson S."/>
            <person name="Arachchi H."/>
            <person name="Armbruster J."/>
            <person name="Bachantsang P."/>
            <person name="Baldwin J."/>
            <person name="Barry A."/>
            <person name="Bayul T."/>
            <person name="Blitshsteyn B."/>
            <person name="Bloom T."/>
            <person name="Blye J."/>
            <person name="Boguslavskiy L."/>
            <person name="Borowsky M."/>
            <person name="Boukhgalter B."/>
            <person name="Brunache A."/>
            <person name="Butler J."/>
            <person name="Calixte N."/>
            <person name="Calvo S."/>
            <person name="Camarata J."/>
            <person name="Campo K."/>
            <person name="Chang J."/>
            <person name="Cheshatsang Y."/>
            <person name="Citroen M."/>
            <person name="Collymore A."/>
            <person name="Considine T."/>
            <person name="Cook A."/>
            <person name="Cooke P."/>
            <person name="Corum B."/>
            <person name="Cuomo C."/>
            <person name="David R."/>
            <person name="Dawoe T."/>
            <person name="Degray S."/>
            <person name="Dodge S."/>
            <person name="Dooley K."/>
            <person name="Dorje P."/>
            <person name="Dorjee K."/>
            <person name="Dorris L."/>
            <person name="Duffey N."/>
            <person name="Dupes A."/>
            <person name="Elkins T."/>
            <person name="Engels R."/>
            <person name="Erickson J."/>
            <person name="Farina A."/>
            <person name="Faro S."/>
            <person name="Ferreira P."/>
            <person name="Fischer H."/>
            <person name="Fitzgerald M."/>
            <person name="Foley K."/>
            <person name="Gage D."/>
            <person name="Galagan J."/>
            <person name="Gearin G."/>
            <person name="Gnerre S."/>
            <person name="Gnirke A."/>
            <person name="Goyette A."/>
            <person name="Graham J."/>
            <person name="Grandbois E."/>
            <person name="Gyaltsen K."/>
            <person name="Hafez N."/>
            <person name="Hagopian D."/>
            <person name="Hagos B."/>
            <person name="Hall J."/>
            <person name="Hatcher B."/>
            <person name="Heller A."/>
            <person name="Higgins H."/>
            <person name="Honan T."/>
            <person name="Horn A."/>
            <person name="Houde N."/>
            <person name="Hughes L."/>
            <person name="Hulme W."/>
            <person name="Husby E."/>
            <person name="Iliev I."/>
            <person name="Jaffe D."/>
            <person name="Jones C."/>
            <person name="Kamal M."/>
            <person name="Kamat A."/>
            <person name="Kamvysselis M."/>
            <person name="Karlsson E."/>
            <person name="Kells C."/>
            <person name="Kieu A."/>
            <person name="Kisner P."/>
            <person name="Kodira C."/>
            <person name="Kulbokas E."/>
            <person name="Labutti K."/>
            <person name="Lama D."/>
            <person name="Landers T."/>
            <person name="Leger J."/>
            <person name="Levine S."/>
            <person name="Lewis D."/>
            <person name="Lewis T."/>
            <person name="Lindblad-toh K."/>
            <person name="Liu X."/>
            <person name="Lokyitsang T."/>
            <person name="Lokyitsang Y."/>
            <person name="Lucien O."/>
            <person name="Lui A."/>
            <person name="Ma L.J."/>
            <person name="Mabbitt R."/>
            <person name="Macdonald J."/>
            <person name="Maclean C."/>
            <person name="Major J."/>
            <person name="Manning J."/>
            <person name="Marabella R."/>
            <person name="Maru K."/>
            <person name="Matthews C."/>
            <person name="Mauceli E."/>
            <person name="Mccarthy M."/>
            <person name="Mcdonough S."/>
            <person name="Mcghee T."/>
            <person name="Meldrim J."/>
            <person name="Meneus L."/>
            <person name="Mesirov J."/>
            <person name="Mihalev A."/>
            <person name="Mihova T."/>
            <person name="Mikkelsen T."/>
            <person name="Mlenga V."/>
            <person name="Moru K."/>
            <person name="Mozes J."/>
            <person name="Mulrain L."/>
            <person name="Munson G."/>
            <person name="Naylor J."/>
            <person name="Newes C."/>
            <person name="Nguyen C."/>
            <person name="Nguyen N."/>
            <person name="Nguyen T."/>
            <person name="Nicol R."/>
            <person name="Nielsen C."/>
            <person name="Nizzari M."/>
            <person name="Norbu C."/>
            <person name="Norbu N."/>
            <person name="O'donnell P."/>
            <person name="Okoawo O."/>
            <person name="O'leary S."/>
            <person name="Omotosho B."/>
            <person name="O'neill K."/>
            <person name="Osman S."/>
            <person name="Parker S."/>
            <person name="Perrin D."/>
            <person name="Phunkhang P."/>
            <person name="Piqani B."/>
            <person name="Purcell S."/>
            <person name="Rachupka T."/>
            <person name="Ramasamy U."/>
            <person name="Rameau R."/>
            <person name="Ray V."/>
            <person name="Raymond C."/>
            <person name="Retta R."/>
            <person name="Richardson S."/>
            <person name="Rise C."/>
            <person name="Rodriguez J."/>
            <person name="Rogers J."/>
            <person name="Rogov P."/>
            <person name="Rutman M."/>
            <person name="Schupbach R."/>
            <person name="Seaman C."/>
            <person name="Settipalli S."/>
            <person name="Sharpe T."/>
            <person name="Sheridan J."/>
            <person name="Sherpa N."/>
            <person name="Shi J."/>
            <person name="Smirnov S."/>
            <person name="Smith C."/>
            <person name="Sougnez C."/>
            <person name="Spencer B."/>
            <person name="Stalker J."/>
            <person name="Stange-thomann N."/>
            <person name="Stavropoulos S."/>
            <person name="Stetson K."/>
            <person name="Stone C."/>
            <person name="Stone S."/>
            <person name="Stubbs M."/>
            <person name="Talamas J."/>
            <person name="Tchuinga P."/>
            <person name="Tenzing P."/>
            <person name="Tesfaye S."/>
            <person name="Theodore J."/>
            <person name="Thoulutsang Y."/>
            <person name="Topham K."/>
            <person name="Towey S."/>
            <person name="Tsamla T."/>
            <person name="Tsomo N."/>
            <person name="Vallee D."/>
            <person name="Vassiliev H."/>
            <person name="Venkataraman V."/>
            <person name="Vinson J."/>
            <person name="Vo A."/>
            <person name="Wade C."/>
            <person name="Wang S."/>
            <person name="Wangchuk T."/>
            <person name="Wangdi T."/>
            <person name="Whittaker C."/>
            <person name="Wilkinson J."/>
            <person name="Wu Y."/>
            <person name="Wyman D."/>
            <person name="Yadav S."/>
            <person name="Yang S."/>
            <person name="Yang X."/>
            <person name="Yeager S."/>
            <person name="Yee E."/>
            <person name="Young G."/>
            <person name="Zainoun J."/>
            <person name="Zembeck L."/>
            <person name="Zimmer A."/>
            <person name="Zody M."/>
            <person name="Lander E."/>
        </authorList>
    </citation>
    <scope>NUCLEOTIDE SEQUENCE [LARGE SCALE GENOMIC DNA]</scope>
</reference>
<dbReference type="SUPFAM" id="SSF47220">
    <property type="entry name" value="alpha-catenin/vinculin-like"/>
    <property type="match status" value="2"/>
</dbReference>